<dbReference type="GO" id="GO:0005524">
    <property type="term" value="F:ATP binding"/>
    <property type="evidence" value="ECO:0007669"/>
    <property type="project" value="UniProtKB-UniRule"/>
</dbReference>
<evidence type="ECO:0000256" key="1">
    <source>
        <dbReference type="ARBA" id="ARBA00004496"/>
    </source>
</evidence>
<dbReference type="HAMAP" id="MF_00127">
    <property type="entry name" value="His_tRNA_synth"/>
    <property type="match status" value="1"/>
</dbReference>
<dbReference type="FunFam" id="3.30.930.10:FF:000005">
    <property type="entry name" value="Histidine--tRNA ligase"/>
    <property type="match status" value="1"/>
</dbReference>
<organism evidence="14 15">
    <name type="scientific">Anaerofilum hominis</name>
    <dbReference type="NCBI Taxonomy" id="2763016"/>
    <lineage>
        <taxon>Bacteria</taxon>
        <taxon>Bacillati</taxon>
        <taxon>Bacillota</taxon>
        <taxon>Clostridia</taxon>
        <taxon>Eubacteriales</taxon>
        <taxon>Oscillospiraceae</taxon>
        <taxon>Anaerofilum</taxon>
    </lineage>
</organism>
<name>A0A923IA76_9FIRM</name>
<evidence type="ECO:0000256" key="3">
    <source>
        <dbReference type="ARBA" id="ARBA00011738"/>
    </source>
</evidence>
<accession>A0A923IA76</accession>
<feature type="binding site" evidence="12">
    <location>
        <position position="113"/>
    </location>
    <ligand>
        <name>L-histidine</name>
        <dbReference type="ChEBI" id="CHEBI:57595"/>
    </ligand>
</feature>
<dbReference type="CDD" id="cd00773">
    <property type="entry name" value="HisRS-like_core"/>
    <property type="match status" value="1"/>
</dbReference>
<feature type="binding site" evidence="12">
    <location>
        <begin position="82"/>
        <end position="84"/>
    </location>
    <ligand>
        <name>L-histidine</name>
        <dbReference type="ChEBI" id="CHEBI:57595"/>
    </ligand>
</feature>
<dbReference type="SUPFAM" id="SSF52954">
    <property type="entry name" value="Class II aaRS ABD-related"/>
    <property type="match status" value="1"/>
</dbReference>
<dbReference type="GO" id="GO:0004821">
    <property type="term" value="F:histidine-tRNA ligase activity"/>
    <property type="evidence" value="ECO:0007669"/>
    <property type="project" value="UniProtKB-UniRule"/>
</dbReference>
<dbReference type="GO" id="GO:0140096">
    <property type="term" value="F:catalytic activity, acting on a protein"/>
    <property type="evidence" value="ECO:0007669"/>
    <property type="project" value="UniProtKB-ARBA"/>
</dbReference>
<evidence type="ECO:0000256" key="4">
    <source>
        <dbReference type="ARBA" id="ARBA00022490"/>
    </source>
</evidence>
<dbReference type="InterPro" id="IPR045864">
    <property type="entry name" value="aa-tRNA-synth_II/BPL/LPL"/>
</dbReference>
<dbReference type="NCBIfam" id="TIGR00442">
    <property type="entry name" value="hisS"/>
    <property type="match status" value="1"/>
</dbReference>
<comment type="subunit">
    <text evidence="3 11">Homodimer.</text>
</comment>
<dbReference type="Pfam" id="PF13393">
    <property type="entry name" value="tRNA-synt_His"/>
    <property type="match status" value="2"/>
</dbReference>
<dbReference type="PANTHER" id="PTHR43707">
    <property type="entry name" value="HISTIDYL-TRNA SYNTHETASE"/>
    <property type="match status" value="1"/>
</dbReference>
<dbReference type="InterPro" id="IPR036621">
    <property type="entry name" value="Anticodon-bd_dom_sf"/>
</dbReference>
<reference evidence="14" key="1">
    <citation type="submission" date="2020-08" db="EMBL/GenBank/DDBJ databases">
        <title>Genome public.</title>
        <authorList>
            <person name="Liu C."/>
            <person name="Sun Q."/>
        </authorList>
    </citation>
    <scope>NUCLEOTIDE SEQUENCE</scope>
    <source>
        <strain evidence="14">BX8</strain>
    </source>
</reference>
<dbReference type="InterPro" id="IPR004516">
    <property type="entry name" value="HisRS/HisZ"/>
</dbReference>
<feature type="domain" description="Aminoacyl-transfer RNA synthetases class-II family profile" evidence="13">
    <location>
        <begin position="1"/>
        <end position="323"/>
    </location>
</feature>
<dbReference type="PIRSF" id="PIRSF001549">
    <property type="entry name" value="His-tRNA_synth"/>
    <property type="match status" value="1"/>
</dbReference>
<dbReference type="Gene3D" id="3.30.930.10">
    <property type="entry name" value="Bira Bifunctional Protein, Domain 2"/>
    <property type="match status" value="1"/>
</dbReference>
<evidence type="ECO:0000259" key="13">
    <source>
        <dbReference type="PROSITE" id="PS50862"/>
    </source>
</evidence>
<dbReference type="InterPro" id="IPR004154">
    <property type="entry name" value="Anticodon-bd"/>
</dbReference>
<evidence type="ECO:0000256" key="6">
    <source>
        <dbReference type="ARBA" id="ARBA00022741"/>
    </source>
</evidence>
<evidence type="ECO:0000256" key="2">
    <source>
        <dbReference type="ARBA" id="ARBA00008226"/>
    </source>
</evidence>
<dbReference type="PROSITE" id="PS50862">
    <property type="entry name" value="AA_TRNA_LIGASE_II"/>
    <property type="match status" value="1"/>
</dbReference>
<evidence type="ECO:0000313" key="15">
    <source>
        <dbReference type="Proteomes" id="UP000659630"/>
    </source>
</evidence>
<evidence type="ECO:0000256" key="12">
    <source>
        <dbReference type="PIRSR" id="PIRSR001549-1"/>
    </source>
</evidence>
<sequence length="424" mass="46339">MEKITAQKGTKDVLPAESYRWQYLESVLKNTVAAFGYKEIRLPTFEATELFSRGVGETTDVVGKEMYTFNDKGGRSITLRPEGTANTVRAILEHGLLAEALPVRAFYLQSCFRYEKPQSGRLREFHQLGIEMFGAAAPEADVQVVATAAACIANVGIRSVQLQLNSIGCPACRPRYHEALKSYFRLHLDELCDTCKERLDRNPLRILDCKCPSCAAVAQGAPLMPEFLCGECREHFAAVKQGLDNIGIPYVENPTIVRGLDYYTRTVFEFVHTGAGAQGVVCGGGRYDGLVEQLGGKPMPGIGFGMGLERLLMVLEAEGAAFPADRVPDLYLCNMGAPARLLAERVAAGLRAKGLWAETDVMGRGLKPQMKYANKTGARYTVVLGDDEVAAGRARLKRMSDGAEAEIALDQLAQSGPAEWEQLF</sequence>
<feature type="binding site" evidence="12">
    <location>
        <position position="258"/>
    </location>
    <ligand>
        <name>L-histidine</name>
        <dbReference type="ChEBI" id="CHEBI:57595"/>
    </ligand>
</feature>
<evidence type="ECO:0000256" key="11">
    <source>
        <dbReference type="HAMAP-Rule" id="MF_00127"/>
    </source>
</evidence>
<keyword evidence="4 11" id="KW-0963">Cytoplasm</keyword>
<dbReference type="InterPro" id="IPR041715">
    <property type="entry name" value="HisRS-like_core"/>
</dbReference>
<dbReference type="InterPro" id="IPR006195">
    <property type="entry name" value="aa-tRNA-synth_II"/>
</dbReference>
<keyword evidence="8 11" id="KW-0648">Protein biosynthesis</keyword>
<comment type="catalytic activity">
    <reaction evidence="10 11">
        <text>tRNA(His) + L-histidine + ATP = L-histidyl-tRNA(His) + AMP + diphosphate + H(+)</text>
        <dbReference type="Rhea" id="RHEA:17313"/>
        <dbReference type="Rhea" id="RHEA-COMP:9665"/>
        <dbReference type="Rhea" id="RHEA-COMP:9689"/>
        <dbReference type="ChEBI" id="CHEBI:15378"/>
        <dbReference type="ChEBI" id="CHEBI:30616"/>
        <dbReference type="ChEBI" id="CHEBI:33019"/>
        <dbReference type="ChEBI" id="CHEBI:57595"/>
        <dbReference type="ChEBI" id="CHEBI:78442"/>
        <dbReference type="ChEBI" id="CHEBI:78527"/>
        <dbReference type="ChEBI" id="CHEBI:456215"/>
        <dbReference type="EC" id="6.1.1.21"/>
    </reaction>
</comment>
<gene>
    <name evidence="11" type="primary">hisS</name>
    <name evidence="14" type="ORF">H8S23_09195</name>
</gene>
<comment type="similarity">
    <text evidence="2 11">Belongs to the class-II aminoacyl-tRNA synthetase family.</text>
</comment>
<evidence type="ECO:0000256" key="7">
    <source>
        <dbReference type="ARBA" id="ARBA00022840"/>
    </source>
</evidence>
<keyword evidence="6 11" id="KW-0547">Nucleotide-binding</keyword>
<dbReference type="Pfam" id="PF03129">
    <property type="entry name" value="HGTP_anticodon"/>
    <property type="match status" value="1"/>
</dbReference>
<dbReference type="CDD" id="cd00859">
    <property type="entry name" value="HisRS_anticodon"/>
    <property type="match status" value="1"/>
</dbReference>
<proteinExistence type="inferred from homology"/>
<evidence type="ECO:0000256" key="8">
    <source>
        <dbReference type="ARBA" id="ARBA00022917"/>
    </source>
</evidence>
<dbReference type="GO" id="GO:0005737">
    <property type="term" value="C:cytoplasm"/>
    <property type="evidence" value="ECO:0007669"/>
    <property type="project" value="UniProtKB-SubCell"/>
</dbReference>
<dbReference type="PANTHER" id="PTHR43707:SF1">
    <property type="entry name" value="HISTIDINE--TRNA LIGASE, MITOCHONDRIAL-RELATED"/>
    <property type="match status" value="1"/>
</dbReference>
<comment type="caution">
    <text evidence="14">The sequence shown here is derived from an EMBL/GenBank/DDBJ whole genome shotgun (WGS) entry which is preliminary data.</text>
</comment>
<keyword evidence="7 11" id="KW-0067">ATP-binding</keyword>
<evidence type="ECO:0000256" key="5">
    <source>
        <dbReference type="ARBA" id="ARBA00022598"/>
    </source>
</evidence>
<feature type="binding site" evidence="12">
    <location>
        <begin position="262"/>
        <end position="263"/>
    </location>
    <ligand>
        <name>L-histidine</name>
        <dbReference type="ChEBI" id="CHEBI:57595"/>
    </ligand>
</feature>
<keyword evidence="9 11" id="KW-0030">Aminoacyl-tRNA synthetase</keyword>
<feature type="binding site" evidence="12">
    <location>
        <position position="131"/>
    </location>
    <ligand>
        <name>L-histidine</name>
        <dbReference type="ChEBI" id="CHEBI:57595"/>
    </ligand>
</feature>
<dbReference type="AlphaFoldDB" id="A0A923IA76"/>
<protein>
    <recommendedName>
        <fullName evidence="11">Histidine--tRNA ligase</fullName>
        <ecNumber evidence="11">6.1.1.21</ecNumber>
    </recommendedName>
    <alternativeName>
        <fullName evidence="11">Histidyl-tRNA synthetase</fullName>
        <shortName evidence="11">HisRS</shortName>
    </alternativeName>
</protein>
<dbReference type="SUPFAM" id="SSF55681">
    <property type="entry name" value="Class II aaRS and biotin synthetases"/>
    <property type="match status" value="1"/>
</dbReference>
<dbReference type="InterPro" id="IPR015807">
    <property type="entry name" value="His-tRNA-ligase"/>
</dbReference>
<dbReference type="RefSeq" id="WP_186888048.1">
    <property type="nucleotide sequence ID" value="NZ_JACONZ010000003.1"/>
</dbReference>
<dbReference type="InterPro" id="IPR033656">
    <property type="entry name" value="HisRS_anticodon"/>
</dbReference>
<dbReference type="GO" id="GO:0006427">
    <property type="term" value="P:histidyl-tRNA aminoacylation"/>
    <property type="evidence" value="ECO:0007669"/>
    <property type="project" value="UniProtKB-UniRule"/>
</dbReference>
<keyword evidence="5 11" id="KW-0436">Ligase</keyword>
<keyword evidence="15" id="KW-1185">Reference proteome</keyword>
<evidence type="ECO:0000256" key="10">
    <source>
        <dbReference type="ARBA" id="ARBA00047639"/>
    </source>
</evidence>
<feature type="binding site" evidence="12">
    <location>
        <position position="127"/>
    </location>
    <ligand>
        <name>L-histidine</name>
        <dbReference type="ChEBI" id="CHEBI:57595"/>
    </ligand>
</feature>
<dbReference type="Proteomes" id="UP000659630">
    <property type="component" value="Unassembled WGS sequence"/>
</dbReference>
<dbReference type="GO" id="GO:0016740">
    <property type="term" value="F:transferase activity"/>
    <property type="evidence" value="ECO:0007669"/>
    <property type="project" value="UniProtKB-ARBA"/>
</dbReference>
<dbReference type="EC" id="6.1.1.21" evidence="11"/>
<dbReference type="Gene3D" id="3.40.50.800">
    <property type="entry name" value="Anticodon-binding domain"/>
    <property type="match status" value="1"/>
</dbReference>
<evidence type="ECO:0000313" key="14">
    <source>
        <dbReference type="EMBL" id="MBC5581681.1"/>
    </source>
</evidence>
<comment type="subcellular location">
    <subcellularLocation>
        <location evidence="1 11">Cytoplasm</location>
    </subcellularLocation>
</comment>
<dbReference type="EMBL" id="JACONZ010000003">
    <property type="protein sequence ID" value="MBC5581681.1"/>
    <property type="molecule type" value="Genomic_DNA"/>
</dbReference>
<evidence type="ECO:0000256" key="9">
    <source>
        <dbReference type="ARBA" id="ARBA00023146"/>
    </source>
</evidence>